<dbReference type="AlphaFoldDB" id="A0A6A1WRD3"/>
<gene>
    <name evidence="1" type="ORF">CJ030_MR1G022626</name>
</gene>
<accession>A0A6A1WRD3</accession>
<organism evidence="1 2">
    <name type="scientific">Morella rubra</name>
    <name type="common">Chinese bayberry</name>
    <dbReference type="NCBI Taxonomy" id="262757"/>
    <lineage>
        <taxon>Eukaryota</taxon>
        <taxon>Viridiplantae</taxon>
        <taxon>Streptophyta</taxon>
        <taxon>Embryophyta</taxon>
        <taxon>Tracheophyta</taxon>
        <taxon>Spermatophyta</taxon>
        <taxon>Magnoliopsida</taxon>
        <taxon>eudicotyledons</taxon>
        <taxon>Gunneridae</taxon>
        <taxon>Pentapetalae</taxon>
        <taxon>rosids</taxon>
        <taxon>fabids</taxon>
        <taxon>Fagales</taxon>
        <taxon>Myricaceae</taxon>
        <taxon>Morella</taxon>
    </lineage>
</organism>
<protein>
    <submittedName>
        <fullName evidence="1">Uncharacterized protein</fullName>
    </submittedName>
</protein>
<keyword evidence="2" id="KW-1185">Reference proteome</keyword>
<evidence type="ECO:0000313" key="1">
    <source>
        <dbReference type="EMBL" id="KAB1227206.1"/>
    </source>
</evidence>
<sequence length="71" mass="7520">MNSISRRRANLECDPIAHPGGAKGLDEFLASKNVSRFLVMQAASQSATALVFESIIGGCNVKIIIIEGAKC</sequence>
<dbReference type="Proteomes" id="UP000516437">
    <property type="component" value="Chromosome 1"/>
</dbReference>
<proteinExistence type="predicted"/>
<reference evidence="1 2" key="1">
    <citation type="journal article" date="2019" name="Plant Biotechnol. J.">
        <title>The red bayberry genome and genetic basis of sex determination.</title>
        <authorList>
            <person name="Jia H.M."/>
            <person name="Jia H.J."/>
            <person name="Cai Q.L."/>
            <person name="Wang Y."/>
            <person name="Zhao H.B."/>
            <person name="Yang W.F."/>
            <person name="Wang G.Y."/>
            <person name="Li Y.H."/>
            <person name="Zhan D.L."/>
            <person name="Shen Y.T."/>
            <person name="Niu Q.F."/>
            <person name="Chang L."/>
            <person name="Qiu J."/>
            <person name="Zhao L."/>
            <person name="Xie H.B."/>
            <person name="Fu W.Y."/>
            <person name="Jin J."/>
            <person name="Li X.W."/>
            <person name="Jiao Y."/>
            <person name="Zhou C.C."/>
            <person name="Tu T."/>
            <person name="Chai C.Y."/>
            <person name="Gao J.L."/>
            <person name="Fan L.J."/>
            <person name="van de Weg E."/>
            <person name="Wang J.Y."/>
            <person name="Gao Z.S."/>
        </authorList>
    </citation>
    <scope>NUCLEOTIDE SEQUENCE [LARGE SCALE GENOMIC DNA]</scope>
    <source>
        <tissue evidence="1">Leaves</tissue>
    </source>
</reference>
<name>A0A6A1WRD3_9ROSI</name>
<dbReference type="EMBL" id="RXIC02000019">
    <property type="protein sequence ID" value="KAB1227206.1"/>
    <property type="molecule type" value="Genomic_DNA"/>
</dbReference>
<comment type="caution">
    <text evidence="1">The sequence shown here is derived from an EMBL/GenBank/DDBJ whole genome shotgun (WGS) entry which is preliminary data.</text>
</comment>
<evidence type="ECO:0000313" key="2">
    <source>
        <dbReference type="Proteomes" id="UP000516437"/>
    </source>
</evidence>